<sequence length="41" mass="4495">MVVRIEHATGQQAGLVELMVKPVVAPVLTAALRERGWAIRQ</sequence>
<comment type="caution">
    <text evidence="1">The sequence shown here is derived from an EMBL/GenBank/DDBJ whole genome shotgun (WGS) entry which is preliminary data.</text>
</comment>
<reference evidence="2" key="1">
    <citation type="journal article" date="2019" name="Int. J. Syst. Evol. Microbiol.">
        <title>The Global Catalogue of Microorganisms (GCM) 10K type strain sequencing project: providing services to taxonomists for standard genome sequencing and annotation.</title>
        <authorList>
            <consortium name="The Broad Institute Genomics Platform"/>
            <consortium name="The Broad Institute Genome Sequencing Center for Infectious Disease"/>
            <person name="Wu L."/>
            <person name="Ma J."/>
        </authorList>
    </citation>
    <scope>NUCLEOTIDE SEQUENCE [LARGE SCALE GENOMIC DNA]</scope>
    <source>
        <strain evidence="2">DT43</strain>
    </source>
</reference>
<organism evidence="1 2">
    <name type="scientific">Streptomyces xiangluensis</name>
    <dbReference type="NCBI Taxonomy" id="2665720"/>
    <lineage>
        <taxon>Bacteria</taxon>
        <taxon>Bacillati</taxon>
        <taxon>Actinomycetota</taxon>
        <taxon>Actinomycetes</taxon>
        <taxon>Kitasatosporales</taxon>
        <taxon>Streptomycetaceae</taxon>
        <taxon>Streptomyces</taxon>
    </lineage>
</organism>
<evidence type="ECO:0000313" key="2">
    <source>
        <dbReference type="Proteomes" id="UP001596012"/>
    </source>
</evidence>
<keyword evidence="2" id="KW-1185">Reference proteome</keyword>
<evidence type="ECO:0000313" key="1">
    <source>
        <dbReference type="EMBL" id="MFC4467085.1"/>
    </source>
</evidence>
<dbReference type="EMBL" id="JBHSFG010000037">
    <property type="protein sequence ID" value="MFC4467085.1"/>
    <property type="molecule type" value="Genomic_DNA"/>
</dbReference>
<dbReference type="Proteomes" id="UP001596012">
    <property type="component" value="Unassembled WGS sequence"/>
</dbReference>
<gene>
    <name evidence="1" type="ORF">ACFPH6_21610</name>
</gene>
<protein>
    <submittedName>
        <fullName evidence="1">Uncharacterized protein</fullName>
    </submittedName>
</protein>
<dbReference type="RefSeq" id="WP_386344144.1">
    <property type="nucleotide sequence ID" value="NZ_JBHSFG010000037.1"/>
</dbReference>
<proteinExistence type="predicted"/>
<accession>A0ABV8YRL0</accession>
<name>A0ABV8YRL0_9ACTN</name>